<dbReference type="NCBIfam" id="TIGR00158">
    <property type="entry name" value="L9"/>
    <property type="match status" value="1"/>
</dbReference>
<keyword evidence="11" id="KW-1185">Reference proteome</keyword>
<reference evidence="10 11" key="1">
    <citation type="submission" date="2020-08" db="EMBL/GenBank/DDBJ databases">
        <title>Genome sequencing of Purple Non-Sulfur Bacteria from various extreme environments.</title>
        <authorList>
            <person name="Mayer M."/>
        </authorList>
    </citation>
    <scope>NUCLEOTIDE SEQUENCE [LARGE SCALE GENOMIC DNA]</scope>
    <source>
        <strain evidence="10 11">JA131</strain>
    </source>
</reference>
<accession>A0A7W6RB77</accession>
<dbReference type="InterPro" id="IPR009027">
    <property type="entry name" value="Ribosomal_bL9/RNase_H1_N"/>
</dbReference>
<dbReference type="InterPro" id="IPR036791">
    <property type="entry name" value="Ribosomal_bL9_C_sf"/>
</dbReference>
<evidence type="ECO:0000256" key="2">
    <source>
        <dbReference type="ARBA" id="ARBA00022730"/>
    </source>
</evidence>
<dbReference type="Proteomes" id="UP000554286">
    <property type="component" value="Unassembled WGS sequence"/>
</dbReference>
<evidence type="ECO:0000256" key="1">
    <source>
        <dbReference type="ARBA" id="ARBA00010605"/>
    </source>
</evidence>
<dbReference type="SUPFAM" id="SSF55658">
    <property type="entry name" value="L9 N-domain-like"/>
    <property type="match status" value="1"/>
</dbReference>
<dbReference type="Gene3D" id="3.40.5.10">
    <property type="entry name" value="Ribosomal protein L9, N-terminal domain"/>
    <property type="match status" value="1"/>
</dbReference>
<dbReference type="Pfam" id="PF03948">
    <property type="entry name" value="Ribosomal_L9_C"/>
    <property type="match status" value="1"/>
</dbReference>
<keyword evidence="3 7" id="KW-0694">RNA-binding</keyword>
<dbReference type="GO" id="GO:0003735">
    <property type="term" value="F:structural constituent of ribosome"/>
    <property type="evidence" value="ECO:0007669"/>
    <property type="project" value="InterPro"/>
</dbReference>
<proteinExistence type="inferred from homology"/>
<dbReference type="HAMAP" id="MF_00503">
    <property type="entry name" value="Ribosomal_bL9"/>
    <property type="match status" value="1"/>
</dbReference>
<dbReference type="GO" id="GO:1990904">
    <property type="term" value="C:ribonucleoprotein complex"/>
    <property type="evidence" value="ECO:0007669"/>
    <property type="project" value="UniProtKB-KW"/>
</dbReference>
<dbReference type="EMBL" id="JACIGK010000005">
    <property type="protein sequence ID" value="MBB4265313.1"/>
    <property type="molecule type" value="Genomic_DNA"/>
</dbReference>
<evidence type="ECO:0000259" key="9">
    <source>
        <dbReference type="PROSITE" id="PS00651"/>
    </source>
</evidence>
<dbReference type="InterPro" id="IPR020070">
    <property type="entry name" value="Ribosomal_bL9_N"/>
</dbReference>
<keyword evidence="2 7" id="KW-0699">rRNA-binding</keyword>
<comment type="similarity">
    <text evidence="1 7">Belongs to the bacterial ribosomal protein bL9 family.</text>
</comment>
<dbReference type="GO" id="GO:0005840">
    <property type="term" value="C:ribosome"/>
    <property type="evidence" value="ECO:0007669"/>
    <property type="project" value="UniProtKB-KW"/>
</dbReference>
<dbReference type="GO" id="GO:0006412">
    <property type="term" value="P:translation"/>
    <property type="evidence" value="ECO:0007669"/>
    <property type="project" value="UniProtKB-UniRule"/>
</dbReference>
<dbReference type="InterPro" id="IPR020069">
    <property type="entry name" value="Ribosomal_bL9_C"/>
</dbReference>
<organism evidence="10 11">
    <name type="scientific">Roseospira visakhapatnamensis</name>
    <dbReference type="NCBI Taxonomy" id="390880"/>
    <lineage>
        <taxon>Bacteria</taxon>
        <taxon>Pseudomonadati</taxon>
        <taxon>Pseudomonadota</taxon>
        <taxon>Alphaproteobacteria</taxon>
        <taxon>Rhodospirillales</taxon>
        <taxon>Rhodospirillaceae</taxon>
        <taxon>Roseospira</taxon>
    </lineage>
</organism>
<feature type="domain" description="Ribosomal protein L9" evidence="9">
    <location>
        <begin position="13"/>
        <end position="40"/>
    </location>
</feature>
<feature type="region of interest" description="Disordered" evidence="8">
    <location>
        <begin position="162"/>
        <end position="200"/>
    </location>
</feature>
<dbReference type="GO" id="GO:0019843">
    <property type="term" value="F:rRNA binding"/>
    <property type="evidence" value="ECO:0007669"/>
    <property type="project" value="UniProtKB-UniRule"/>
</dbReference>
<keyword evidence="5 7" id="KW-0687">Ribonucleoprotein</keyword>
<dbReference type="AlphaFoldDB" id="A0A7W6RB77"/>
<evidence type="ECO:0000313" key="11">
    <source>
        <dbReference type="Proteomes" id="UP000554286"/>
    </source>
</evidence>
<evidence type="ECO:0000313" key="10">
    <source>
        <dbReference type="EMBL" id="MBB4265313.1"/>
    </source>
</evidence>
<evidence type="ECO:0000256" key="4">
    <source>
        <dbReference type="ARBA" id="ARBA00022980"/>
    </source>
</evidence>
<dbReference type="PANTHER" id="PTHR21368">
    <property type="entry name" value="50S RIBOSOMAL PROTEIN L9"/>
    <property type="match status" value="1"/>
</dbReference>
<evidence type="ECO:0000256" key="8">
    <source>
        <dbReference type="SAM" id="MobiDB-lite"/>
    </source>
</evidence>
<protein>
    <recommendedName>
        <fullName evidence="6 7">Large ribosomal subunit protein bL9</fullName>
    </recommendedName>
</protein>
<feature type="compositionally biased region" description="Acidic residues" evidence="8">
    <location>
        <begin position="166"/>
        <end position="200"/>
    </location>
</feature>
<dbReference type="Gene3D" id="3.10.430.100">
    <property type="entry name" value="Ribosomal protein L9, C-terminal domain"/>
    <property type="match status" value="1"/>
</dbReference>
<evidence type="ECO:0000256" key="5">
    <source>
        <dbReference type="ARBA" id="ARBA00023274"/>
    </source>
</evidence>
<sequence>MEVILLERVENLGFMGDIVNVRPGYARNYLLPQSKALRKSDANLRYFETQKAELEARNLKRRQDAEQVAERMAGLSIVLVRQASEGGQLYGSVSARDLADTLKDEGFTVGRSQVQLNAPLKALGTTEVRVSLHPEVVVAVTVTIARSLEDAERQAAAAQAAADAEAATEADDLVEDLDGAVDLDADGDAQDIEDVTDEPE</sequence>
<dbReference type="InterPro" id="IPR000244">
    <property type="entry name" value="Ribosomal_bL9"/>
</dbReference>
<gene>
    <name evidence="7" type="primary">rplI</name>
    <name evidence="10" type="ORF">GGD89_000931</name>
</gene>
<evidence type="ECO:0000256" key="6">
    <source>
        <dbReference type="ARBA" id="ARBA00035292"/>
    </source>
</evidence>
<evidence type="ECO:0000256" key="3">
    <source>
        <dbReference type="ARBA" id="ARBA00022884"/>
    </source>
</evidence>
<dbReference type="RefSeq" id="WP_184042938.1">
    <property type="nucleotide sequence ID" value="NZ_JACIGK010000005.1"/>
</dbReference>
<dbReference type="InterPro" id="IPR036935">
    <property type="entry name" value="Ribosomal_bL9_N_sf"/>
</dbReference>
<keyword evidence="4 7" id="KW-0689">Ribosomal protein</keyword>
<dbReference type="SUPFAM" id="SSF55653">
    <property type="entry name" value="Ribosomal protein L9 C-domain"/>
    <property type="match status" value="1"/>
</dbReference>
<dbReference type="InterPro" id="IPR020594">
    <property type="entry name" value="Ribosomal_bL9_bac/chp"/>
</dbReference>
<comment type="function">
    <text evidence="7">Binds to the 23S rRNA.</text>
</comment>
<evidence type="ECO:0000256" key="7">
    <source>
        <dbReference type="HAMAP-Rule" id="MF_00503"/>
    </source>
</evidence>
<name>A0A7W6RB77_9PROT</name>
<dbReference type="PROSITE" id="PS00651">
    <property type="entry name" value="RIBOSOMAL_L9"/>
    <property type="match status" value="1"/>
</dbReference>
<dbReference type="Pfam" id="PF01281">
    <property type="entry name" value="Ribosomal_L9_N"/>
    <property type="match status" value="1"/>
</dbReference>
<comment type="caution">
    <text evidence="10">The sequence shown here is derived from an EMBL/GenBank/DDBJ whole genome shotgun (WGS) entry which is preliminary data.</text>
</comment>